<name>A0AAN6SCK1_9PEZI</name>
<gene>
    <name evidence="2" type="ORF">QBC32DRAFT_318276</name>
</gene>
<feature type="compositionally biased region" description="Polar residues" evidence="1">
    <location>
        <begin position="81"/>
        <end position="91"/>
    </location>
</feature>
<feature type="region of interest" description="Disordered" evidence="1">
    <location>
        <begin position="1"/>
        <end position="91"/>
    </location>
</feature>
<accession>A0AAN6SCK1</accession>
<organism evidence="2 3">
    <name type="scientific">Pseudoneurospora amorphoporcata</name>
    <dbReference type="NCBI Taxonomy" id="241081"/>
    <lineage>
        <taxon>Eukaryota</taxon>
        <taxon>Fungi</taxon>
        <taxon>Dikarya</taxon>
        <taxon>Ascomycota</taxon>
        <taxon>Pezizomycotina</taxon>
        <taxon>Sordariomycetes</taxon>
        <taxon>Sordariomycetidae</taxon>
        <taxon>Sordariales</taxon>
        <taxon>Sordariaceae</taxon>
        <taxon>Pseudoneurospora</taxon>
    </lineage>
</organism>
<keyword evidence="3" id="KW-1185">Reference proteome</keyword>
<dbReference type="Proteomes" id="UP001303222">
    <property type="component" value="Unassembled WGS sequence"/>
</dbReference>
<dbReference type="AlphaFoldDB" id="A0AAN6SCK1"/>
<feature type="compositionally biased region" description="Polar residues" evidence="1">
    <location>
        <begin position="1"/>
        <end position="14"/>
    </location>
</feature>
<reference evidence="2" key="2">
    <citation type="submission" date="2023-06" db="EMBL/GenBank/DDBJ databases">
        <authorList>
            <consortium name="Lawrence Berkeley National Laboratory"/>
            <person name="Mondo S.J."/>
            <person name="Hensen N."/>
            <person name="Bonometti L."/>
            <person name="Westerberg I."/>
            <person name="Brannstrom I.O."/>
            <person name="Guillou S."/>
            <person name="Cros-Aarteil S."/>
            <person name="Calhoun S."/>
            <person name="Haridas S."/>
            <person name="Kuo A."/>
            <person name="Pangilinan J."/>
            <person name="Riley R."/>
            <person name="Labutti K."/>
            <person name="Andreopoulos B."/>
            <person name="Lipzen A."/>
            <person name="Chen C."/>
            <person name="Yanf M."/>
            <person name="Daum C."/>
            <person name="Ng V."/>
            <person name="Clum A."/>
            <person name="Steindorff A."/>
            <person name="Ohm R."/>
            <person name="Martin F."/>
            <person name="Silar P."/>
            <person name="Natvig D."/>
            <person name="Lalanne C."/>
            <person name="Gautier V."/>
            <person name="Ament-Velasquez S.L."/>
            <person name="Kruys A."/>
            <person name="Hutchinson M.I."/>
            <person name="Powell A.J."/>
            <person name="Barry K."/>
            <person name="Miller A.N."/>
            <person name="Grigoriev I.V."/>
            <person name="Debuchy R."/>
            <person name="Gladieux P."/>
            <person name="Thoren M.H."/>
            <person name="Johannesson H."/>
        </authorList>
    </citation>
    <scope>NUCLEOTIDE SEQUENCE</scope>
    <source>
        <strain evidence="2">CBS 626.80</strain>
    </source>
</reference>
<protein>
    <submittedName>
        <fullName evidence="2">Uncharacterized protein</fullName>
    </submittedName>
</protein>
<dbReference type="EMBL" id="MU859293">
    <property type="protein sequence ID" value="KAK3947991.1"/>
    <property type="molecule type" value="Genomic_DNA"/>
</dbReference>
<feature type="region of interest" description="Disordered" evidence="1">
    <location>
        <begin position="106"/>
        <end position="162"/>
    </location>
</feature>
<proteinExistence type="predicted"/>
<evidence type="ECO:0000256" key="1">
    <source>
        <dbReference type="SAM" id="MobiDB-lite"/>
    </source>
</evidence>
<comment type="caution">
    <text evidence="2">The sequence shown here is derived from an EMBL/GenBank/DDBJ whole genome shotgun (WGS) entry which is preliminary data.</text>
</comment>
<reference evidence="2" key="1">
    <citation type="journal article" date="2023" name="Mol. Phylogenet. Evol.">
        <title>Genome-scale phylogeny and comparative genomics of the fungal order Sordariales.</title>
        <authorList>
            <person name="Hensen N."/>
            <person name="Bonometti L."/>
            <person name="Westerberg I."/>
            <person name="Brannstrom I.O."/>
            <person name="Guillou S."/>
            <person name="Cros-Aarteil S."/>
            <person name="Calhoun S."/>
            <person name="Haridas S."/>
            <person name="Kuo A."/>
            <person name="Mondo S."/>
            <person name="Pangilinan J."/>
            <person name="Riley R."/>
            <person name="LaButti K."/>
            <person name="Andreopoulos B."/>
            <person name="Lipzen A."/>
            <person name="Chen C."/>
            <person name="Yan M."/>
            <person name="Daum C."/>
            <person name="Ng V."/>
            <person name="Clum A."/>
            <person name="Steindorff A."/>
            <person name="Ohm R.A."/>
            <person name="Martin F."/>
            <person name="Silar P."/>
            <person name="Natvig D.O."/>
            <person name="Lalanne C."/>
            <person name="Gautier V."/>
            <person name="Ament-Velasquez S.L."/>
            <person name="Kruys A."/>
            <person name="Hutchinson M.I."/>
            <person name="Powell A.J."/>
            <person name="Barry K."/>
            <person name="Miller A.N."/>
            <person name="Grigoriev I.V."/>
            <person name="Debuchy R."/>
            <person name="Gladieux P."/>
            <person name="Hiltunen Thoren M."/>
            <person name="Johannesson H."/>
        </authorList>
    </citation>
    <scope>NUCLEOTIDE SEQUENCE</scope>
    <source>
        <strain evidence="2">CBS 626.80</strain>
    </source>
</reference>
<feature type="compositionally biased region" description="Low complexity" evidence="1">
    <location>
        <begin position="108"/>
        <end position="139"/>
    </location>
</feature>
<evidence type="ECO:0000313" key="2">
    <source>
        <dbReference type="EMBL" id="KAK3947991.1"/>
    </source>
</evidence>
<evidence type="ECO:0000313" key="3">
    <source>
        <dbReference type="Proteomes" id="UP001303222"/>
    </source>
</evidence>
<sequence>MADNPGNSTATDGDSQPEHTLSDESGPNAESEAPTMQTTQRLERENYTAAQRLEHAIMMVRFMRSQGQLPREREPSKPAAQPSQETDILNDTSLATSHFWVFRRHEVSSPTTLSSPAPARPSSARPLSTATSRPSSSVSEDLPSEDAVTSIAKNIPGPRLKK</sequence>